<dbReference type="GO" id="GO:0007156">
    <property type="term" value="P:homophilic cell adhesion via plasma membrane adhesion molecules"/>
    <property type="evidence" value="ECO:0007669"/>
    <property type="project" value="InterPro"/>
</dbReference>
<accession>A0A484D512</accession>
<dbReference type="GO" id="GO:0002009">
    <property type="term" value="P:morphogenesis of an epithelium"/>
    <property type="evidence" value="ECO:0007669"/>
    <property type="project" value="UniProtKB-ARBA"/>
</dbReference>
<keyword evidence="2" id="KW-1133">Transmembrane helix</keyword>
<dbReference type="Pfam" id="PF01049">
    <property type="entry name" value="CADH_Y-type_LIR"/>
    <property type="match status" value="1"/>
</dbReference>
<dbReference type="EMBL" id="SCKG01000007">
    <property type="protein sequence ID" value="TDH10365.1"/>
    <property type="molecule type" value="Genomic_DNA"/>
</dbReference>
<evidence type="ECO:0000259" key="4">
    <source>
        <dbReference type="Pfam" id="PF01049"/>
    </source>
</evidence>
<keyword evidence="6" id="KW-1185">Reference proteome</keyword>
<dbReference type="Gene3D" id="4.10.900.10">
    <property type="entry name" value="TCF3-CBD (Catenin binding domain)"/>
    <property type="match status" value="1"/>
</dbReference>
<dbReference type="InterPro" id="IPR027397">
    <property type="entry name" value="Catenin-bd_sf"/>
</dbReference>
<dbReference type="GO" id="GO:0005509">
    <property type="term" value="F:calcium ion binding"/>
    <property type="evidence" value="ECO:0007669"/>
    <property type="project" value="InterPro"/>
</dbReference>
<protein>
    <recommendedName>
        <fullName evidence="4">Cadherin Y-type LIR-motif domain-containing protein</fullName>
    </recommendedName>
</protein>
<evidence type="ECO:0000256" key="1">
    <source>
        <dbReference type="ARBA" id="ARBA00022692"/>
    </source>
</evidence>
<keyword evidence="1" id="KW-0812">Transmembrane</keyword>
<name>A0A484D512_PERFV</name>
<evidence type="ECO:0000313" key="5">
    <source>
        <dbReference type="EMBL" id="TDH10365.1"/>
    </source>
</evidence>
<dbReference type="InterPro" id="IPR000233">
    <property type="entry name" value="Cadherin_Y-type_LIR"/>
</dbReference>
<dbReference type="AlphaFoldDB" id="A0A484D512"/>
<organism evidence="5 6">
    <name type="scientific">Perca flavescens</name>
    <name type="common">American yellow perch</name>
    <name type="synonym">Morone flavescens</name>
    <dbReference type="NCBI Taxonomy" id="8167"/>
    <lineage>
        <taxon>Eukaryota</taxon>
        <taxon>Metazoa</taxon>
        <taxon>Chordata</taxon>
        <taxon>Craniata</taxon>
        <taxon>Vertebrata</taxon>
        <taxon>Euteleostomi</taxon>
        <taxon>Actinopterygii</taxon>
        <taxon>Neopterygii</taxon>
        <taxon>Teleostei</taxon>
        <taxon>Neoteleostei</taxon>
        <taxon>Acanthomorphata</taxon>
        <taxon>Eupercaria</taxon>
        <taxon>Perciformes</taxon>
        <taxon>Percoidei</taxon>
        <taxon>Percidae</taxon>
        <taxon>Percinae</taxon>
        <taxon>Perca</taxon>
    </lineage>
</organism>
<comment type="caution">
    <text evidence="5">The sequence shown here is derived from an EMBL/GenBank/DDBJ whole genome shotgun (WGS) entry which is preliminary data.</text>
</comment>
<comment type="function">
    <text evidence="3">Cadherins are calcium-dependent cell adhesion proteins.</text>
</comment>
<evidence type="ECO:0000256" key="2">
    <source>
        <dbReference type="ARBA" id="ARBA00022989"/>
    </source>
</evidence>
<dbReference type="STRING" id="8167.A0A484D512"/>
<evidence type="ECO:0000313" key="6">
    <source>
        <dbReference type="Proteomes" id="UP000295070"/>
    </source>
</evidence>
<evidence type="ECO:0000256" key="3">
    <source>
        <dbReference type="RuleBase" id="RU004357"/>
    </source>
</evidence>
<keyword evidence="2" id="KW-0472">Membrane</keyword>
<gene>
    <name evidence="5" type="ORF">EPR50_G00074280</name>
</gene>
<feature type="domain" description="Cadherin Y-type LIR-motif" evidence="4">
    <location>
        <begin position="73"/>
        <end position="115"/>
    </location>
</feature>
<dbReference type="Proteomes" id="UP000295070">
    <property type="component" value="Chromosome 7"/>
</dbReference>
<proteinExistence type="predicted"/>
<sequence>MSKTYQGGSSRYNRSLSMMSNHQITDHIARGGSSRYNRSLSMMSNHQITDHIARRLHTIDGKHVDHPVYLPYKYAYEGQGSQCQSLDSLSLSNLGDDLMFLNNLGPKFKTLGGICHQTLQGKNIQL</sequence>
<reference evidence="5 6" key="1">
    <citation type="submission" date="2019-01" db="EMBL/GenBank/DDBJ databases">
        <title>A chromosome-scale genome assembly of the yellow perch, Perca flavescens.</title>
        <authorList>
            <person name="Feron R."/>
            <person name="Morvezen R."/>
            <person name="Bestin A."/>
            <person name="Haffray P."/>
            <person name="Klopp C."/>
            <person name="Zahm M."/>
            <person name="Cabau C."/>
            <person name="Roques C."/>
            <person name="Donnadieu C."/>
            <person name="Bouchez O."/>
            <person name="Christie M."/>
            <person name="Larson W."/>
            <person name="Guiguen Y."/>
        </authorList>
    </citation>
    <scope>NUCLEOTIDE SEQUENCE [LARGE SCALE GENOMIC DNA]</scope>
    <source>
        <strain evidence="5">YP-PL-M2</strain>
        <tissue evidence="5">Blood</tissue>
    </source>
</reference>